<gene>
    <name evidence="1" type="ORF">A3B25_00260</name>
</gene>
<reference evidence="1 2" key="1">
    <citation type="journal article" date="2016" name="Nat. Commun.">
        <title>Thousands of microbial genomes shed light on interconnected biogeochemical processes in an aquifer system.</title>
        <authorList>
            <person name="Anantharaman K."/>
            <person name="Brown C.T."/>
            <person name="Hug L.A."/>
            <person name="Sharon I."/>
            <person name="Castelle C.J."/>
            <person name="Probst A.J."/>
            <person name="Thomas B.C."/>
            <person name="Singh A."/>
            <person name="Wilkins M.J."/>
            <person name="Karaoz U."/>
            <person name="Brodie E.L."/>
            <person name="Williams K.H."/>
            <person name="Hubbard S.S."/>
            <person name="Banfield J.F."/>
        </authorList>
    </citation>
    <scope>NUCLEOTIDE SEQUENCE [LARGE SCALE GENOMIC DNA]</scope>
</reference>
<evidence type="ECO:0000313" key="2">
    <source>
        <dbReference type="Proteomes" id="UP000179106"/>
    </source>
</evidence>
<protein>
    <submittedName>
        <fullName evidence="1">Uncharacterized protein</fullName>
    </submittedName>
</protein>
<evidence type="ECO:0000313" key="1">
    <source>
        <dbReference type="EMBL" id="OGZ52952.1"/>
    </source>
</evidence>
<comment type="caution">
    <text evidence="1">The sequence shown here is derived from an EMBL/GenBank/DDBJ whole genome shotgun (WGS) entry which is preliminary data.</text>
</comment>
<dbReference type="EMBL" id="MHNW01000036">
    <property type="protein sequence ID" value="OGZ52952.1"/>
    <property type="molecule type" value="Genomic_DNA"/>
</dbReference>
<dbReference type="AlphaFoldDB" id="A0A1G2GRX9"/>
<dbReference type="Proteomes" id="UP000179106">
    <property type="component" value="Unassembled WGS sequence"/>
</dbReference>
<name>A0A1G2GRX9_9BACT</name>
<organism evidence="1 2">
    <name type="scientific">Candidatus Ryanbacteria bacterium RIFCSPLOWO2_01_FULL_48_26</name>
    <dbReference type="NCBI Taxonomy" id="1802126"/>
    <lineage>
        <taxon>Bacteria</taxon>
        <taxon>Candidatus Ryaniibacteriota</taxon>
    </lineage>
</organism>
<dbReference type="STRING" id="1802126.A3B25_00260"/>
<proteinExistence type="predicted"/>
<sequence>MRLLYPVGIKEGKYFPSENDDILKNTAHRYSGTSRAQTRKIFYLPAGHAREKVRAEKIRGQPTE</sequence>
<accession>A0A1G2GRX9</accession>